<dbReference type="Proteomes" id="UP001139971">
    <property type="component" value="Unassembled WGS sequence"/>
</dbReference>
<feature type="transmembrane region" description="Helical" evidence="1">
    <location>
        <begin position="94"/>
        <end position="111"/>
    </location>
</feature>
<dbReference type="GO" id="GO:0005886">
    <property type="term" value="C:plasma membrane"/>
    <property type="evidence" value="ECO:0007669"/>
    <property type="project" value="UniProtKB-SubCell"/>
</dbReference>
<proteinExistence type="predicted"/>
<dbReference type="AlphaFoldDB" id="A0A9X3YKS4"/>
<feature type="transmembrane region" description="Helical" evidence="1">
    <location>
        <begin position="176"/>
        <end position="197"/>
    </location>
</feature>
<evidence type="ECO:0000256" key="1">
    <source>
        <dbReference type="SAM" id="Phobius"/>
    </source>
</evidence>
<keyword evidence="1" id="KW-0812">Transmembrane</keyword>
<dbReference type="EMBL" id="JAOVZO020000018">
    <property type="protein sequence ID" value="MDC8014196.1"/>
    <property type="molecule type" value="Genomic_DNA"/>
</dbReference>
<reference evidence="2" key="1">
    <citation type="submission" date="2023-02" db="EMBL/GenBank/DDBJ databases">
        <title>Tahibacter soli sp. nov. isolated from soil.</title>
        <authorList>
            <person name="Baek J.H."/>
            <person name="Lee J.K."/>
            <person name="Choi D.G."/>
            <person name="Jeon C.O."/>
        </authorList>
    </citation>
    <scope>NUCLEOTIDE SEQUENCE</scope>
    <source>
        <strain evidence="2">BL</strain>
    </source>
</reference>
<dbReference type="Pfam" id="PF12679">
    <property type="entry name" value="ABC2_membrane_2"/>
    <property type="match status" value="1"/>
</dbReference>
<protein>
    <submittedName>
        <fullName evidence="2">ABC transporter permease</fullName>
    </submittedName>
</protein>
<accession>A0A9X3YKS4</accession>
<feature type="transmembrane region" description="Helical" evidence="1">
    <location>
        <begin position="117"/>
        <end position="141"/>
    </location>
</feature>
<sequence length="252" mass="26032">MSASLVIARHEVRRLIVQPWSWGLMAAAVALLAYQFLIALDRFLQLAPKLAAAPDGAGATDIVAASMFSAYANLLLFLVPLLSMRTIAGERRQHSLTLLLAAGVGNGAIVFGKWLGVMAWLVLLTALVALMPLSLVAGTALDLGRVGAALLGLVLQAGLLAAIGVMASAWTAQPALAAAVAIAINLFLTLVDAGARLQGVSNGAINWLAVTSHIEPPFRGIVASVDIAYFVILGAVALALAANRLDALRSAD</sequence>
<name>A0A9X3YKS4_9GAMM</name>
<organism evidence="2 3">
    <name type="scientific">Tahibacter soli</name>
    <dbReference type="NCBI Taxonomy" id="2983605"/>
    <lineage>
        <taxon>Bacteria</taxon>
        <taxon>Pseudomonadati</taxon>
        <taxon>Pseudomonadota</taxon>
        <taxon>Gammaproteobacteria</taxon>
        <taxon>Lysobacterales</taxon>
        <taxon>Rhodanobacteraceae</taxon>
        <taxon>Tahibacter</taxon>
    </lineage>
</organism>
<feature type="transmembrane region" description="Helical" evidence="1">
    <location>
        <begin position="218"/>
        <end position="242"/>
    </location>
</feature>
<feature type="transmembrane region" description="Helical" evidence="1">
    <location>
        <begin position="20"/>
        <end position="40"/>
    </location>
</feature>
<evidence type="ECO:0000313" key="3">
    <source>
        <dbReference type="Proteomes" id="UP001139971"/>
    </source>
</evidence>
<comment type="caution">
    <text evidence="2">The sequence shown here is derived from an EMBL/GenBank/DDBJ whole genome shotgun (WGS) entry which is preliminary data.</text>
</comment>
<evidence type="ECO:0000313" key="2">
    <source>
        <dbReference type="EMBL" id="MDC8014196.1"/>
    </source>
</evidence>
<gene>
    <name evidence="2" type="ORF">OD750_016745</name>
</gene>
<dbReference type="GO" id="GO:0140359">
    <property type="term" value="F:ABC-type transporter activity"/>
    <property type="evidence" value="ECO:0007669"/>
    <property type="project" value="InterPro"/>
</dbReference>
<dbReference type="PANTHER" id="PTHR43471:SF1">
    <property type="entry name" value="ABC TRANSPORTER PERMEASE PROTEIN NOSY-RELATED"/>
    <property type="match status" value="1"/>
</dbReference>
<dbReference type="PANTHER" id="PTHR43471">
    <property type="entry name" value="ABC TRANSPORTER PERMEASE"/>
    <property type="match status" value="1"/>
</dbReference>
<keyword evidence="1" id="KW-0472">Membrane</keyword>
<keyword evidence="3" id="KW-1185">Reference proteome</keyword>
<feature type="transmembrane region" description="Helical" evidence="1">
    <location>
        <begin position="148"/>
        <end position="170"/>
    </location>
</feature>
<feature type="transmembrane region" description="Helical" evidence="1">
    <location>
        <begin position="62"/>
        <end position="82"/>
    </location>
</feature>
<dbReference type="RefSeq" id="WP_263541834.1">
    <property type="nucleotide sequence ID" value="NZ_JAOVZO020000018.1"/>
</dbReference>
<keyword evidence="1" id="KW-1133">Transmembrane helix</keyword>